<dbReference type="GO" id="GO:0009425">
    <property type="term" value="C:bacterial-type flagellum basal body"/>
    <property type="evidence" value="ECO:0007669"/>
    <property type="project" value="InterPro"/>
</dbReference>
<reference evidence="11" key="2">
    <citation type="submission" date="2021-01" db="EMBL/GenBank/DDBJ databases">
        <authorList>
            <person name="Mieszkin S."/>
            <person name="Pouder E."/>
            <person name="Alain K."/>
        </authorList>
    </citation>
    <scope>NUCLEOTIDE SEQUENCE</scope>
    <source>
        <strain evidence="11">HW T2.11</strain>
    </source>
</reference>
<evidence type="ECO:0000256" key="3">
    <source>
        <dbReference type="ARBA" id="ARBA00008281"/>
    </source>
</evidence>
<reference evidence="11" key="1">
    <citation type="journal article" date="2021" name="Microorganisms">
        <title>Acidisoma silvae sp. nov. and Acidisomacellulosilytica sp. nov., Two Acidophilic Bacteria Isolated from Decaying Wood, Hydrolyzing Cellulose and Producing Poly-3-hydroxybutyrate.</title>
        <authorList>
            <person name="Mieszkin S."/>
            <person name="Pouder E."/>
            <person name="Uroz S."/>
            <person name="Simon-Colin C."/>
            <person name="Alain K."/>
        </authorList>
    </citation>
    <scope>NUCLEOTIDE SEQUENCE</scope>
    <source>
        <strain evidence="11">HW T2.11</strain>
    </source>
</reference>
<organism evidence="11 12">
    <name type="scientific">Acidisoma silvae</name>
    <dbReference type="NCBI Taxonomy" id="2802396"/>
    <lineage>
        <taxon>Bacteria</taxon>
        <taxon>Pseudomonadati</taxon>
        <taxon>Pseudomonadota</taxon>
        <taxon>Alphaproteobacteria</taxon>
        <taxon>Acetobacterales</taxon>
        <taxon>Acidocellaceae</taxon>
        <taxon>Acidisoma</taxon>
    </lineage>
</organism>
<comment type="similarity">
    <text evidence="3 10">Belongs to the FliL family.</text>
</comment>
<dbReference type="Proteomes" id="UP000708298">
    <property type="component" value="Unassembled WGS sequence"/>
</dbReference>
<comment type="caution">
    <text evidence="11">The sequence shown here is derived from an EMBL/GenBank/DDBJ whole genome shotgun (WGS) entry which is preliminary data.</text>
</comment>
<evidence type="ECO:0000256" key="2">
    <source>
        <dbReference type="ARBA" id="ARBA00004162"/>
    </source>
</evidence>
<evidence type="ECO:0000256" key="1">
    <source>
        <dbReference type="ARBA" id="ARBA00002254"/>
    </source>
</evidence>
<keyword evidence="11" id="KW-0969">Cilium</keyword>
<dbReference type="GO" id="GO:0006935">
    <property type="term" value="P:chemotaxis"/>
    <property type="evidence" value="ECO:0007669"/>
    <property type="project" value="UniProtKB-KW"/>
</dbReference>
<evidence type="ECO:0000256" key="7">
    <source>
        <dbReference type="ARBA" id="ARBA00022779"/>
    </source>
</evidence>
<dbReference type="RefSeq" id="WP_227320556.1">
    <property type="nucleotide sequence ID" value="NZ_JAESVB010000002.1"/>
</dbReference>
<keyword evidence="6" id="KW-0812">Transmembrane</keyword>
<dbReference type="GO" id="GO:0005886">
    <property type="term" value="C:plasma membrane"/>
    <property type="evidence" value="ECO:0007669"/>
    <property type="project" value="UniProtKB-SubCell"/>
</dbReference>
<keyword evidence="4" id="KW-1003">Cell membrane</keyword>
<keyword evidence="12" id="KW-1185">Reference proteome</keyword>
<comment type="function">
    <text evidence="1 10">Controls the rotational direction of flagella during chemotaxis.</text>
</comment>
<sequence length="163" mass="17458">MRKILVTAAVALVSLLVGIGGTLGVTQWLFHAPPAAGNAQAAIRKPEKPVIKPTFFASLADVTVSIPPQPGLPATSYVVFSVKFATNDQAALVAFDEMQPVIKSAIITRLLNETTQSLQSQQSRTELMTGTLSIVNNILNKNLRYNPPNPFTAAYIANLVTQD</sequence>
<protein>
    <recommendedName>
        <fullName evidence="10">Flagellar protein FliL</fullName>
    </recommendedName>
</protein>
<keyword evidence="10" id="KW-0997">Cell inner membrane</keyword>
<comment type="subcellular location">
    <subcellularLocation>
        <location evidence="10">Cell inner membrane</location>
    </subcellularLocation>
    <subcellularLocation>
        <location evidence="2">Cell membrane</location>
        <topology evidence="2">Single-pass membrane protein</topology>
    </subcellularLocation>
</comment>
<gene>
    <name evidence="11" type="ORF">ASILVAE211_06875</name>
</gene>
<evidence type="ECO:0000256" key="8">
    <source>
        <dbReference type="ARBA" id="ARBA00022989"/>
    </source>
</evidence>
<dbReference type="GO" id="GO:0071973">
    <property type="term" value="P:bacterial-type flagellum-dependent cell motility"/>
    <property type="evidence" value="ECO:0007669"/>
    <property type="project" value="InterPro"/>
</dbReference>
<evidence type="ECO:0000256" key="5">
    <source>
        <dbReference type="ARBA" id="ARBA00022500"/>
    </source>
</evidence>
<keyword evidence="7 10" id="KW-0283">Flagellar rotation</keyword>
<evidence type="ECO:0000313" key="12">
    <source>
        <dbReference type="Proteomes" id="UP000708298"/>
    </source>
</evidence>
<evidence type="ECO:0000313" key="11">
    <source>
        <dbReference type="EMBL" id="MCB8874900.1"/>
    </source>
</evidence>
<keyword evidence="11" id="KW-0966">Cell projection</keyword>
<name>A0A963YQ59_9PROT</name>
<keyword evidence="5 10" id="KW-0145">Chemotaxis</keyword>
<dbReference type="InterPro" id="IPR005503">
    <property type="entry name" value="FliL"/>
</dbReference>
<evidence type="ECO:0000256" key="4">
    <source>
        <dbReference type="ARBA" id="ARBA00022475"/>
    </source>
</evidence>
<dbReference type="EMBL" id="JAESVB010000002">
    <property type="protein sequence ID" value="MCB8874900.1"/>
    <property type="molecule type" value="Genomic_DNA"/>
</dbReference>
<proteinExistence type="inferred from homology"/>
<keyword evidence="11" id="KW-0282">Flagellum</keyword>
<dbReference type="AlphaFoldDB" id="A0A963YQ59"/>
<evidence type="ECO:0000256" key="6">
    <source>
        <dbReference type="ARBA" id="ARBA00022692"/>
    </source>
</evidence>
<keyword evidence="8" id="KW-1133">Transmembrane helix</keyword>
<keyword evidence="9 10" id="KW-0472">Membrane</keyword>
<evidence type="ECO:0000256" key="10">
    <source>
        <dbReference type="RuleBase" id="RU364125"/>
    </source>
</evidence>
<evidence type="ECO:0000256" key="9">
    <source>
        <dbReference type="ARBA" id="ARBA00023136"/>
    </source>
</evidence>
<accession>A0A963YQ59</accession>
<dbReference type="Pfam" id="PF03748">
    <property type="entry name" value="FliL"/>
    <property type="match status" value="1"/>
</dbReference>